<dbReference type="Pfam" id="PF00169">
    <property type="entry name" value="PH"/>
    <property type="match status" value="1"/>
</dbReference>
<evidence type="ECO:0000313" key="5">
    <source>
        <dbReference type="EMBL" id="KAK7504660.1"/>
    </source>
</evidence>
<feature type="compositionally biased region" description="Basic and acidic residues" evidence="3">
    <location>
        <begin position="339"/>
        <end position="350"/>
    </location>
</feature>
<feature type="compositionally biased region" description="Low complexity" evidence="3">
    <location>
        <begin position="266"/>
        <end position="282"/>
    </location>
</feature>
<dbReference type="InterPro" id="IPR051364">
    <property type="entry name" value="Cytokinesis/Rho-signaling"/>
</dbReference>
<feature type="compositionally biased region" description="Low complexity" evidence="3">
    <location>
        <begin position="495"/>
        <end position="517"/>
    </location>
</feature>
<dbReference type="InterPro" id="IPR011993">
    <property type="entry name" value="PH-like_dom_sf"/>
</dbReference>
<feature type="region of interest" description="Disordered" evidence="3">
    <location>
        <begin position="86"/>
        <end position="148"/>
    </location>
</feature>
<feature type="compositionally biased region" description="Polar residues" evidence="3">
    <location>
        <begin position="937"/>
        <end position="948"/>
    </location>
</feature>
<comment type="caution">
    <text evidence="5">The sequence shown here is derived from an EMBL/GenBank/DDBJ whole genome shotgun (WGS) entry which is preliminary data.</text>
</comment>
<dbReference type="Gene3D" id="2.30.29.30">
    <property type="entry name" value="Pleckstrin-homology domain (PH domain)/Phosphotyrosine-binding domain (PTB)"/>
    <property type="match status" value="1"/>
</dbReference>
<feature type="compositionally biased region" description="Polar residues" evidence="3">
    <location>
        <begin position="112"/>
        <end position="122"/>
    </location>
</feature>
<organism evidence="5 6">
    <name type="scientific">Batillaria attramentaria</name>
    <dbReference type="NCBI Taxonomy" id="370345"/>
    <lineage>
        <taxon>Eukaryota</taxon>
        <taxon>Metazoa</taxon>
        <taxon>Spiralia</taxon>
        <taxon>Lophotrochozoa</taxon>
        <taxon>Mollusca</taxon>
        <taxon>Gastropoda</taxon>
        <taxon>Caenogastropoda</taxon>
        <taxon>Sorbeoconcha</taxon>
        <taxon>Cerithioidea</taxon>
        <taxon>Batillariidae</taxon>
        <taxon>Batillaria</taxon>
    </lineage>
</organism>
<evidence type="ECO:0000256" key="3">
    <source>
        <dbReference type="SAM" id="MobiDB-lite"/>
    </source>
</evidence>
<dbReference type="InterPro" id="IPR001849">
    <property type="entry name" value="PH_domain"/>
</dbReference>
<gene>
    <name evidence="5" type="ORF">BaRGS_00004146</name>
</gene>
<dbReference type="FunFam" id="2.30.29.30:FF:000111">
    <property type="entry name" value="anillin isoform X1"/>
    <property type="match status" value="1"/>
</dbReference>
<accession>A0ABD0LZK5</accession>
<feature type="compositionally biased region" description="Basic and acidic residues" evidence="3">
    <location>
        <begin position="696"/>
        <end position="782"/>
    </location>
</feature>
<dbReference type="SMART" id="SM00233">
    <property type="entry name" value="PH"/>
    <property type="match status" value="1"/>
</dbReference>
<feature type="compositionally biased region" description="Basic and acidic residues" evidence="3">
    <location>
        <begin position="633"/>
        <end position="651"/>
    </location>
</feature>
<feature type="region of interest" description="Disordered" evidence="3">
    <location>
        <begin position="228"/>
        <end position="461"/>
    </location>
</feature>
<dbReference type="InterPro" id="IPR037840">
    <property type="entry name" value="PH_Anillin"/>
</dbReference>
<feature type="region of interest" description="Disordered" evidence="3">
    <location>
        <begin position="689"/>
        <end position="1017"/>
    </location>
</feature>
<evidence type="ECO:0000313" key="6">
    <source>
        <dbReference type="Proteomes" id="UP001519460"/>
    </source>
</evidence>
<dbReference type="PANTHER" id="PTHR21538">
    <property type="entry name" value="ANILLIN/RHOTEKIN RTKN"/>
    <property type="match status" value="1"/>
</dbReference>
<feature type="domain" description="PH" evidence="4">
    <location>
        <begin position="1376"/>
        <end position="1500"/>
    </location>
</feature>
<dbReference type="SUPFAM" id="SSF50729">
    <property type="entry name" value="PH domain-like"/>
    <property type="match status" value="1"/>
</dbReference>
<feature type="compositionally biased region" description="Basic and acidic residues" evidence="3">
    <location>
        <begin position="857"/>
        <end position="871"/>
    </location>
</feature>
<protein>
    <recommendedName>
        <fullName evidence="4">PH domain-containing protein</fullName>
    </recommendedName>
</protein>
<evidence type="ECO:0000256" key="1">
    <source>
        <dbReference type="ARBA" id="ARBA00023054"/>
    </source>
</evidence>
<keyword evidence="1 2" id="KW-0175">Coiled coil</keyword>
<dbReference type="Pfam" id="PF08174">
    <property type="entry name" value="Anillin"/>
    <property type="match status" value="1"/>
</dbReference>
<evidence type="ECO:0000259" key="4">
    <source>
        <dbReference type="PROSITE" id="PS50003"/>
    </source>
</evidence>
<dbReference type="EMBL" id="JACVVK020000014">
    <property type="protein sequence ID" value="KAK7504660.1"/>
    <property type="molecule type" value="Genomic_DNA"/>
</dbReference>
<sequence length="1515" mass="167229">METSCASQNLVHDTGVDVEMMESDDLDKLLHKAVTVSQVNLPLAAIDREIDDIASSYCEDPTIRSTVGIDDDVMKLIERTRQRRELLNQKMGKTPEAAPRKRRTPLMEDLTDNVNKQNSGEQPSEDSPKRQCVRDDENQMKPDTPAIPSVRSRLQNLASQRSGWSDVPMRPKTPLYLCQGRVCHPHLMRGRRQKSRRTLCFGSSRKSRFAQLAQSINNWEDDLSHPTIVKEEEKKPRWQPPKPVSAPKAEELSSAKKGPAPPPPTSSSLPASKLASPKKVSAPAPPQPAAAPADKTPIRSASRAGFNSSPKPFKPYEEKSVKVSPVKSPACSKSNLAGAKDEEKGKEEVSKPAAQSTEVERRGLQTPQTVAKPANRPLSARLANWEQKISESSSKPDVSATPKSGFAASAHVSQTPKQACTPARPLNTPARPLNTPAQDVPEVQMRPKVRKSVDDEPTAHSVSARMSAWEVMSSANVVSDIKKVRPGDCTPIKTPGPKMPAGKSPAKPAASSAVKPPLGTTPGKSTTTAQGGKSFQDAIKDRASQVNPGTAASSTSPGKGLKVSPTKASPAMKSVQQRLLEQTQSVDMAQRLRQERMAELQAIQNRWKNGILRDDEEVPEEEPPKPEPATKTGKKEIIREKARADGEASREDDMEVDECNTIVVDKNENVAAQNSTIVPADNTETVTEDICTPAKVNDDDRSMVKAEKSETEPAGKQDTVHSDKPETLHADNPETVHTDNPEIVNTDKTENEHADKSETISVDERENEQADKGIEQQVERSAPENFENKLACMGFDVSDEGKKKSNGAQTPPKTAGSKTCRKVKFDDSFDSEDSEASMPKKQAMQQAGSSKPANPQEDNRNKPVITQKDDMPESDTTEVTEDDSEFEVTLRRPRPDGSRKVIVRPETCDDDDLSLSAFVPASVRRQSILPSPKRAGQQAQNLDTSLDSVDSFEGAPGAPPDMHKSTVDLVRLGKQHAAADSSSSLSSQSTVDSSSDLRKAPRRSGYSPDETEDSVDDRDAIGDLLDEAMDSDSEDQPTVSGKPPVPVTRKRHSHMMATRESSVKEGDLPFSLSSYRANRNSQIAEVKQTIVRNSQYAGMRIEEEEVEMPRQQPAPVSRQTIQERIRELQELIQQEQNVIMQTSNALNQCCSNNSYFAGSAEQVECNRLLLIACQKRQSYMTEIQRLRDTGCLDNSGSGPKGSLTISDIRLPLKKEFVTKIGTSHDNTTYYFILLLRNGPQLIVTQMLSTHDPMMRGSLDFPNLIKINGITGSFKLNLEIYCMSVSREPTGKDKKKKTPKKVKGSSMTGTAYLGMVETLQSPGGPMAVHTTSFTQVTSVPLTMKSLDKNSFQLERLSYLSPLHGTIYMNLKCIMEASVEEKGFLTMFEDVSGLGSWHRRWCVLGGNKLSFWKYPDDEMRKDPMGYIDLKRCITEKVGLIARDICARPHTFELMSVRQPRKGERDTLISRTYNTMTTIRHMLSADTKEERIMWCNKLNRALANIRTWNTDAMRPISK</sequence>
<dbReference type="Pfam" id="PF16018">
    <property type="entry name" value="Anillin_N"/>
    <property type="match status" value="1"/>
</dbReference>
<proteinExistence type="predicted"/>
<feature type="compositionally biased region" description="Low complexity" evidence="3">
    <location>
        <begin position="978"/>
        <end position="994"/>
    </location>
</feature>
<feature type="compositionally biased region" description="Basic and acidic residues" evidence="3">
    <location>
        <begin position="126"/>
        <end position="140"/>
    </location>
</feature>
<feature type="region of interest" description="Disordered" evidence="3">
    <location>
        <begin position="1029"/>
        <end position="1065"/>
    </location>
</feature>
<feature type="coiled-coil region" evidence="2">
    <location>
        <begin position="1118"/>
        <end position="1145"/>
    </location>
</feature>
<keyword evidence="6" id="KW-1185">Reference proteome</keyword>
<feature type="compositionally biased region" description="Polar residues" evidence="3">
    <location>
        <begin position="522"/>
        <end position="533"/>
    </location>
</feature>
<feature type="compositionally biased region" description="Acidic residues" evidence="3">
    <location>
        <begin position="872"/>
        <end position="886"/>
    </location>
</feature>
<dbReference type="PROSITE" id="PS50003">
    <property type="entry name" value="PH_DOMAIN"/>
    <property type="match status" value="1"/>
</dbReference>
<name>A0ABD0LZK5_9CAEN</name>
<feature type="compositionally biased region" description="Polar residues" evidence="3">
    <location>
        <begin position="843"/>
        <end position="853"/>
    </location>
</feature>
<dbReference type="InterPro" id="IPR012966">
    <property type="entry name" value="AHD"/>
</dbReference>
<feature type="compositionally biased region" description="Basic and acidic residues" evidence="3">
    <location>
        <begin position="888"/>
        <end position="899"/>
    </location>
</feature>
<feature type="compositionally biased region" description="Polar residues" evidence="3">
    <location>
        <begin position="544"/>
        <end position="557"/>
    </location>
</feature>
<reference evidence="5 6" key="1">
    <citation type="journal article" date="2023" name="Sci. Data">
        <title>Genome assembly of the Korean intertidal mud-creeper Batillaria attramentaria.</title>
        <authorList>
            <person name="Patra A.K."/>
            <person name="Ho P.T."/>
            <person name="Jun S."/>
            <person name="Lee S.J."/>
            <person name="Kim Y."/>
            <person name="Won Y.J."/>
        </authorList>
    </citation>
    <scope>NUCLEOTIDE SEQUENCE [LARGE SCALE GENOMIC DNA]</scope>
    <source>
        <strain evidence="5">Wonlab-2016</strain>
    </source>
</reference>
<dbReference type="InterPro" id="IPR031970">
    <property type="entry name" value="Anillin_N"/>
</dbReference>
<feature type="region of interest" description="Disordered" evidence="3">
    <location>
        <begin position="482"/>
        <end position="582"/>
    </location>
</feature>
<dbReference type="PANTHER" id="PTHR21538:SF23">
    <property type="entry name" value="ANILLIN"/>
    <property type="match status" value="1"/>
</dbReference>
<dbReference type="CDD" id="cd01263">
    <property type="entry name" value="PH_anillin"/>
    <property type="match status" value="1"/>
</dbReference>
<feature type="region of interest" description="Disordered" evidence="3">
    <location>
        <begin position="608"/>
        <end position="656"/>
    </location>
</feature>
<evidence type="ECO:0000256" key="2">
    <source>
        <dbReference type="SAM" id="Coils"/>
    </source>
</evidence>
<dbReference type="Proteomes" id="UP001519460">
    <property type="component" value="Unassembled WGS sequence"/>
</dbReference>